<protein>
    <submittedName>
        <fullName evidence="2">Uncharacterized protein</fullName>
    </submittedName>
</protein>
<sequence>MMTHRSPFRFDRGSLFRAEGGFPLGFESGTPSRSDGGFPLGFEGGFG</sequence>
<proteinExistence type="predicted"/>
<gene>
    <name evidence="2" type="ORF">RB614_40905</name>
</gene>
<keyword evidence="3" id="KW-1185">Reference proteome</keyword>
<evidence type="ECO:0000256" key="1">
    <source>
        <dbReference type="SAM" id="MobiDB-lite"/>
    </source>
</evidence>
<dbReference type="EMBL" id="JAVHUY010000064">
    <property type="protein sequence ID" value="MDQ7910872.1"/>
    <property type="molecule type" value="Genomic_DNA"/>
</dbReference>
<organism evidence="2 3">
    <name type="scientific">Phytohabitans maris</name>
    <dbReference type="NCBI Taxonomy" id="3071409"/>
    <lineage>
        <taxon>Bacteria</taxon>
        <taxon>Bacillati</taxon>
        <taxon>Actinomycetota</taxon>
        <taxon>Actinomycetes</taxon>
        <taxon>Micromonosporales</taxon>
        <taxon>Micromonosporaceae</taxon>
    </lineage>
</organism>
<evidence type="ECO:0000313" key="2">
    <source>
        <dbReference type="EMBL" id="MDQ7910872.1"/>
    </source>
</evidence>
<evidence type="ECO:0000313" key="3">
    <source>
        <dbReference type="Proteomes" id="UP001230908"/>
    </source>
</evidence>
<comment type="caution">
    <text evidence="2">The sequence shown here is derived from an EMBL/GenBank/DDBJ whole genome shotgun (WGS) entry which is preliminary data.</text>
</comment>
<dbReference type="RefSeq" id="WP_308718113.1">
    <property type="nucleotide sequence ID" value="NZ_JAVHUY010000064.1"/>
</dbReference>
<feature type="region of interest" description="Disordered" evidence="1">
    <location>
        <begin position="26"/>
        <end position="47"/>
    </location>
</feature>
<accession>A0ABU0ZV59</accession>
<reference evidence="2 3" key="1">
    <citation type="submission" date="2023-08" db="EMBL/GenBank/DDBJ databases">
        <title>Phytohabitans sansha sp. nov., isolated from marine sediment.</title>
        <authorList>
            <person name="Zhao Y."/>
            <person name="Yi K."/>
        </authorList>
    </citation>
    <scope>NUCLEOTIDE SEQUENCE [LARGE SCALE GENOMIC DNA]</scope>
    <source>
        <strain evidence="2 3">ZYX-F-186</strain>
    </source>
</reference>
<name>A0ABU0ZV59_9ACTN</name>
<feature type="compositionally biased region" description="Gly residues" evidence="1">
    <location>
        <begin position="38"/>
        <end position="47"/>
    </location>
</feature>
<dbReference type="Proteomes" id="UP001230908">
    <property type="component" value="Unassembled WGS sequence"/>
</dbReference>